<evidence type="ECO:0000256" key="4">
    <source>
        <dbReference type="ARBA" id="ARBA00022801"/>
    </source>
</evidence>
<evidence type="ECO:0000313" key="9">
    <source>
        <dbReference type="EMBL" id="AUG56900.1"/>
    </source>
</evidence>
<dbReference type="KEGG" id="hsc:HVS_04825"/>
<keyword evidence="5" id="KW-0190">Covalent protein-DNA linkage</keyword>
<evidence type="ECO:0000256" key="5">
    <source>
        <dbReference type="ARBA" id="ARBA00023124"/>
    </source>
</evidence>
<keyword evidence="3" id="KW-0227">DNA damage</keyword>
<name>A0A2K9EN53_9FIRM</name>
<dbReference type="Gene3D" id="3.90.1680.10">
    <property type="entry name" value="SOS response associated peptidase-like"/>
    <property type="match status" value="1"/>
</dbReference>
<dbReference type="Proteomes" id="UP000239720">
    <property type="component" value="Unassembled WGS sequence"/>
</dbReference>
<dbReference type="RefSeq" id="WP_101299710.1">
    <property type="nucleotide sequence ID" value="NZ_CP025197.1"/>
</dbReference>
<dbReference type="EMBL" id="NEMB01000003">
    <property type="protein sequence ID" value="PQQ66928.1"/>
    <property type="molecule type" value="Genomic_DNA"/>
</dbReference>
<dbReference type="PANTHER" id="PTHR13604">
    <property type="entry name" value="DC12-RELATED"/>
    <property type="match status" value="1"/>
</dbReference>
<comment type="similarity">
    <text evidence="1 8">Belongs to the SOS response-associated peptidase family.</text>
</comment>
<evidence type="ECO:0000313" key="11">
    <source>
        <dbReference type="Proteomes" id="UP000233534"/>
    </source>
</evidence>
<dbReference type="Proteomes" id="UP000233534">
    <property type="component" value="Chromosome"/>
</dbReference>
<protein>
    <recommendedName>
        <fullName evidence="8">Abasic site processing protein</fullName>
        <ecNumber evidence="8">3.4.-.-</ecNumber>
    </recommendedName>
</protein>
<proteinExistence type="inferred from homology"/>
<dbReference type="AlphaFoldDB" id="A0A2K9EN53"/>
<reference evidence="10 12" key="2">
    <citation type="journal article" date="2018" name="Syst. Appl. Microbiol.">
        <title>Characterization and high-quality draft genome sequence of Herbivorax saccincola A7, an anaerobic, alkaliphilic, thermophilic, cellulolytic, and xylanolytic bacterium.</title>
        <authorList>
            <person name="Aikawa S."/>
            <person name="Baramee S."/>
            <person name="Sermsathanaswadi J."/>
            <person name="Thianheng P."/>
            <person name="Tachaapaikoon C."/>
            <person name="Shikata A."/>
            <person name="Waeonukul R."/>
            <person name="Pason P."/>
            <person name="Ratanakhanokchai K."/>
            <person name="Kosugi A."/>
        </authorList>
    </citation>
    <scope>NUCLEOTIDE SEQUENCE [LARGE SCALE GENOMIC DNA]</scope>
    <source>
        <strain evidence="10 12">A7</strain>
    </source>
</reference>
<dbReference type="EMBL" id="CP025197">
    <property type="protein sequence ID" value="AUG56900.1"/>
    <property type="molecule type" value="Genomic_DNA"/>
</dbReference>
<keyword evidence="7" id="KW-0456">Lyase</keyword>
<evidence type="ECO:0000256" key="3">
    <source>
        <dbReference type="ARBA" id="ARBA00022763"/>
    </source>
</evidence>
<evidence type="ECO:0000256" key="7">
    <source>
        <dbReference type="ARBA" id="ARBA00023239"/>
    </source>
</evidence>
<accession>A0A2K9EN53</accession>
<dbReference type="InterPro" id="IPR003738">
    <property type="entry name" value="SRAP"/>
</dbReference>
<organism evidence="9 11">
    <name type="scientific">Acetivibrio saccincola</name>
    <dbReference type="NCBI Taxonomy" id="1677857"/>
    <lineage>
        <taxon>Bacteria</taxon>
        <taxon>Bacillati</taxon>
        <taxon>Bacillota</taxon>
        <taxon>Clostridia</taxon>
        <taxon>Eubacteriales</taxon>
        <taxon>Oscillospiraceae</taxon>
        <taxon>Acetivibrio</taxon>
    </lineage>
</organism>
<dbReference type="GO" id="GO:0003697">
    <property type="term" value="F:single-stranded DNA binding"/>
    <property type="evidence" value="ECO:0007669"/>
    <property type="project" value="InterPro"/>
</dbReference>
<dbReference type="InterPro" id="IPR036590">
    <property type="entry name" value="SRAP-like"/>
</dbReference>
<dbReference type="OrthoDB" id="9782620at2"/>
<evidence type="ECO:0000256" key="8">
    <source>
        <dbReference type="RuleBase" id="RU364100"/>
    </source>
</evidence>
<dbReference type="SUPFAM" id="SSF143081">
    <property type="entry name" value="BB1717-like"/>
    <property type="match status" value="1"/>
</dbReference>
<dbReference type="GO" id="GO:0106300">
    <property type="term" value="P:protein-DNA covalent cross-linking repair"/>
    <property type="evidence" value="ECO:0007669"/>
    <property type="project" value="InterPro"/>
</dbReference>
<evidence type="ECO:0000256" key="6">
    <source>
        <dbReference type="ARBA" id="ARBA00023125"/>
    </source>
</evidence>
<dbReference type="GO" id="GO:0008233">
    <property type="term" value="F:peptidase activity"/>
    <property type="evidence" value="ECO:0007669"/>
    <property type="project" value="UniProtKB-KW"/>
</dbReference>
<dbReference type="EC" id="3.4.-.-" evidence="8"/>
<evidence type="ECO:0000313" key="12">
    <source>
        <dbReference type="Proteomes" id="UP000239720"/>
    </source>
</evidence>
<evidence type="ECO:0000256" key="1">
    <source>
        <dbReference type="ARBA" id="ARBA00008136"/>
    </source>
</evidence>
<keyword evidence="6" id="KW-0238">DNA-binding</keyword>
<dbReference type="GO" id="GO:0016829">
    <property type="term" value="F:lyase activity"/>
    <property type="evidence" value="ECO:0007669"/>
    <property type="project" value="UniProtKB-KW"/>
</dbReference>
<gene>
    <name evidence="9" type="primary">yedK</name>
    <name evidence="10" type="ORF">B9R14_09350</name>
    <name evidence="9" type="ORF">HVS_04825</name>
</gene>
<sequence length="204" mass="23345">MCGRYVAFTDNEYEEIQSVIDEVAEKFKTAENIARGEVFPTNIAPVICEESGKVVLTAMKWSYGEYSGRPIINARGETINSKNMFKNSFHKRRCLIPAKAYFEWKKEEGAKKKTKFEISIPQSKIFFMAGIYNVFKDKNGKPYIGYAIITTSPNETTAFVHDRMPVIIEPGMEKLWLRQSDNIETLIDMLKPYTYGSMTMNAVS</sequence>
<evidence type="ECO:0000313" key="10">
    <source>
        <dbReference type="EMBL" id="PQQ66928.1"/>
    </source>
</evidence>
<reference evidence="9 11" key="1">
    <citation type="submission" date="2017-12" db="EMBL/GenBank/DDBJ databases">
        <title>Complete genome sequence of Herbivorax saccincola GGR1, a novel Cellulosome-producing hydrolytic bacterium in a thermophilic biogas plant, established by Illumina and Nanopore MinION sequencing.</title>
        <authorList>
            <person name="Pechtl A."/>
            <person name="Ruckert C."/>
            <person name="Koeck D.E."/>
            <person name="Maus I."/>
            <person name="Winkler A."/>
            <person name="Kalinowski J."/>
            <person name="Puhler A."/>
            <person name="Schwarz W.W."/>
            <person name="Zverlov V.V."/>
            <person name="Schluter A."/>
            <person name="Liebl W."/>
        </authorList>
    </citation>
    <scope>NUCLEOTIDE SEQUENCE [LARGE SCALE GENOMIC DNA]</scope>
    <source>
        <strain evidence="9">GGR1</strain>
        <strain evidence="11">SR1</strain>
    </source>
</reference>
<dbReference type="GO" id="GO:0006508">
    <property type="term" value="P:proteolysis"/>
    <property type="evidence" value="ECO:0007669"/>
    <property type="project" value="UniProtKB-KW"/>
</dbReference>
<keyword evidence="2 8" id="KW-0645">Protease</keyword>
<keyword evidence="4 8" id="KW-0378">Hydrolase</keyword>
<dbReference type="Pfam" id="PF02586">
    <property type="entry name" value="SRAP"/>
    <property type="match status" value="1"/>
</dbReference>
<dbReference type="PANTHER" id="PTHR13604:SF0">
    <property type="entry name" value="ABASIC SITE PROCESSING PROTEIN HMCES"/>
    <property type="match status" value="1"/>
</dbReference>
<evidence type="ECO:0000256" key="2">
    <source>
        <dbReference type="ARBA" id="ARBA00022670"/>
    </source>
</evidence>
<keyword evidence="11" id="KW-1185">Reference proteome</keyword>